<evidence type="ECO:0008006" key="2">
    <source>
        <dbReference type="Google" id="ProtNLM"/>
    </source>
</evidence>
<protein>
    <recommendedName>
        <fullName evidence="2">DNA (cytosine-5-)-methyltransferase</fullName>
    </recommendedName>
</protein>
<comment type="caution">
    <text evidence="1">The sequence shown here is derived from an EMBL/GenBank/DDBJ whole genome shotgun (WGS) entry which is preliminary data.</text>
</comment>
<gene>
    <name evidence="1" type="ORF">S12H4_17183</name>
</gene>
<feature type="non-terminal residue" evidence="1">
    <location>
        <position position="1"/>
    </location>
</feature>
<accession>X1T870</accession>
<sequence>FREHPNWKVIAIDNNPILLPHVHGMILADVHQTIQTYTIIERLLLESFEHIQQVVVWMSPPCTEFSYANAQRPDEPDLTLLLDGVKIRDMIGTLCDEHGIECLWAVENVKGAIPWFDEELETPWHQRVGPMYLWGNIPWIDFIDAKDREFRKGDSNKGSRALRPNLRALVPYSMSKSLLDSLEKQRTLHDY</sequence>
<dbReference type="Gene3D" id="3.40.50.150">
    <property type="entry name" value="Vaccinia Virus protein VP39"/>
    <property type="match status" value="1"/>
</dbReference>
<name>X1T870_9ZZZZ</name>
<dbReference type="AlphaFoldDB" id="X1T870"/>
<reference evidence="1" key="1">
    <citation type="journal article" date="2014" name="Front. Microbiol.">
        <title>High frequency of phylogenetically diverse reductive dehalogenase-homologous genes in deep subseafloor sedimentary metagenomes.</title>
        <authorList>
            <person name="Kawai M."/>
            <person name="Futagami T."/>
            <person name="Toyoda A."/>
            <person name="Takaki Y."/>
            <person name="Nishi S."/>
            <person name="Hori S."/>
            <person name="Arai W."/>
            <person name="Tsubouchi T."/>
            <person name="Morono Y."/>
            <person name="Uchiyama I."/>
            <person name="Ito T."/>
            <person name="Fujiyama A."/>
            <person name="Inagaki F."/>
            <person name="Takami H."/>
        </authorList>
    </citation>
    <scope>NUCLEOTIDE SEQUENCE</scope>
    <source>
        <strain evidence="1">Expedition CK06-06</strain>
    </source>
</reference>
<organism evidence="1">
    <name type="scientific">marine sediment metagenome</name>
    <dbReference type="NCBI Taxonomy" id="412755"/>
    <lineage>
        <taxon>unclassified sequences</taxon>
        <taxon>metagenomes</taxon>
        <taxon>ecological metagenomes</taxon>
    </lineage>
</organism>
<evidence type="ECO:0000313" key="1">
    <source>
        <dbReference type="EMBL" id="GAI83760.1"/>
    </source>
</evidence>
<proteinExistence type="predicted"/>
<dbReference type="InterPro" id="IPR029063">
    <property type="entry name" value="SAM-dependent_MTases_sf"/>
</dbReference>
<dbReference type="EMBL" id="BARW01008374">
    <property type="protein sequence ID" value="GAI83760.1"/>
    <property type="molecule type" value="Genomic_DNA"/>
</dbReference>